<comment type="caution">
    <text evidence="2">The sequence shown here is derived from an EMBL/GenBank/DDBJ whole genome shotgun (WGS) entry which is preliminary data.</text>
</comment>
<evidence type="ECO:0000313" key="2">
    <source>
        <dbReference type="EMBL" id="GHP01622.1"/>
    </source>
</evidence>
<evidence type="ECO:0000256" key="1">
    <source>
        <dbReference type="SAM" id="MobiDB-lite"/>
    </source>
</evidence>
<dbReference type="PANTHER" id="PTHR34127">
    <property type="entry name" value="OS04G0405600 PROTEIN"/>
    <property type="match status" value="1"/>
</dbReference>
<name>A0A830H519_9CHLO</name>
<accession>A0A830H519</accession>
<dbReference type="SUPFAM" id="SSF53474">
    <property type="entry name" value="alpha/beta-Hydrolases"/>
    <property type="match status" value="1"/>
</dbReference>
<dbReference type="AlphaFoldDB" id="A0A830H519"/>
<sequence length="395" mass="40972">MSHSPCVHARSRHVCVPHRVTGVRQHNNVAGGGGPLGHTTPSRSGHMPRATSSLQEDGVIMEGPWRRVGGSSAPSWALEPKTERARADGAVAHVLGGAAVGAAPHVAYGAMCEELSRAGFRVVATPYALTFEHLRCAEDVLAARQRAIQEMGWAQDAPVVGVGHSNGSLLHLLAATRGGEYAANALVSFNNLVVSEAVPGGIPENLPTEVPSAARQLTAAIADAAAAAAAPSTQQIAADVFAGIAATAGVGAMVAAQFARDVTAQLPLAAAELERGTRDFTPSPEESRALIREGYRVPATLLVRYTDDSIDQTPEMESLLLDAMPPETCLVQRIDLEGNHASACGPASLPYDSDAGAAVFTPIDAIGMAASKLAAGDAQRTAREVISFLERSLIQ</sequence>
<dbReference type="Proteomes" id="UP000660262">
    <property type="component" value="Unassembled WGS sequence"/>
</dbReference>
<dbReference type="EMBL" id="BNJQ01000001">
    <property type="protein sequence ID" value="GHP01622.1"/>
    <property type="molecule type" value="Genomic_DNA"/>
</dbReference>
<keyword evidence="3" id="KW-1185">Reference proteome</keyword>
<feature type="region of interest" description="Disordered" evidence="1">
    <location>
        <begin position="25"/>
        <end position="50"/>
    </location>
</feature>
<organism evidence="2 3">
    <name type="scientific">Pycnococcus provasolii</name>
    <dbReference type="NCBI Taxonomy" id="41880"/>
    <lineage>
        <taxon>Eukaryota</taxon>
        <taxon>Viridiplantae</taxon>
        <taxon>Chlorophyta</taxon>
        <taxon>Pseudoscourfieldiophyceae</taxon>
        <taxon>Pseudoscourfieldiales</taxon>
        <taxon>Pycnococcaceae</taxon>
        <taxon>Pycnococcus</taxon>
    </lineage>
</organism>
<evidence type="ECO:0008006" key="4">
    <source>
        <dbReference type="Google" id="ProtNLM"/>
    </source>
</evidence>
<reference evidence="2" key="1">
    <citation type="submission" date="2020-10" db="EMBL/GenBank/DDBJ databases">
        <title>Unveiling of a novel bifunctional photoreceptor, Dualchrome1, isolated from a cosmopolitan green alga.</title>
        <authorList>
            <person name="Suzuki S."/>
            <person name="Kawachi M."/>
        </authorList>
    </citation>
    <scope>NUCLEOTIDE SEQUENCE</scope>
    <source>
        <strain evidence="2">NIES 2893</strain>
    </source>
</reference>
<dbReference type="OrthoDB" id="3980at2759"/>
<protein>
    <recommendedName>
        <fullName evidence="4">Alpha/beta hydrolase</fullName>
    </recommendedName>
</protein>
<dbReference type="InterPro" id="IPR029058">
    <property type="entry name" value="AB_hydrolase_fold"/>
</dbReference>
<dbReference type="Gene3D" id="3.40.50.1820">
    <property type="entry name" value="alpha/beta hydrolase"/>
    <property type="match status" value="1"/>
</dbReference>
<dbReference type="Pfam" id="PF07082">
    <property type="entry name" value="DUF1350"/>
    <property type="match status" value="1"/>
</dbReference>
<gene>
    <name evidence="2" type="ORF">PPROV_000037800</name>
</gene>
<evidence type="ECO:0000313" key="3">
    <source>
        <dbReference type="Proteomes" id="UP000660262"/>
    </source>
</evidence>
<proteinExistence type="predicted"/>
<dbReference type="PANTHER" id="PTHR34127:SF1">
    <property type="entry name" value="OS04G0405600 PROTEIN"/>
    <property type="match status" value="1"/>
</dbReference>
<dbReference type="InterPro" id="IPR010765">
    <property type="entry name" value="DUF1350"/>
</dbReference>